<keyword evidence="3" id="KW-1185">Reference proteome</keyword>
<dbReference type="GeneID" id="69017802"/>
<dbReference type="Pfam" id="PF06985">
    <property type="entry name" value="HET"/>
    <property type="match status" value="1"/>
</dbReference>
<dbReference type="AlphaFoldDB" id="A0A8H4C7V5"/>
<evidence type="ECO:0000259" key="1">
    <source>
        <dbReference type="Pfam" id="PF06985"/>
    </source>
</evidence>
<reference evidence="2" key="1">
    <citation type="journal article" date="2020" name="Phytopathology">
        <title>Genome sequence and comparative analysis of Colletotrichum gloeosporioides isolated from Liriodendron leaves.</title>
        <authorList>
            <person name="Fu F.F."/>
            <person name="Hao Z."/>
            <person name="Wang P."/>
            <person name="Lu Y."/>
            <person name="Xue L.J."/>
            <person name="Wei G."/>
            <person name="Tian Y."/>
            <person name="Baishi H."/>
            <person name="Xu H."/>
            <person name="Shi J."/>
            <person name="Cheng T."/>
            <person name="Wang G."/>
            <person name="Yi Y."/>
            <person name="Chen J."/>
        </authorList>
    </citation>
    <scope>NUCLEOTIDE SEQUENCE</scope>
    <source>
        <strain evidence="2">Lc1</strain>
    </source>
</reference>
<dbReference type="Proteomes" id="UP000613401">
    <property type="component" value="Unassembled WGS sequence"/>
</dbReference>
<dbReference type="RefSeq" id="XP_045258161.1">
    <property type="nucleotide sequence ID" value="XM_045410593.1"/>
</dbReference>
<proteinExistence type="predicted"/>
<dbReference type="EMBL" id="WVTB01000089">
    <property type="protein sequence ID" value="KAF3799001.1"/>
    <property type="molecule type" value="Genomic_DNA"/>
</dbReference>
<feature type="domain" description="Heterokaryon incompatibility" evidence="1">
    <location>
        <begin position="23"/>
        <end position="106"/>
    </location>
</feature>
<dbReference type="InterPro" id="IPR010730">
    <property type="entry name" value="HET"/>
</dbReference>
<accession>A0A8H4C7V5</accession>
<reference evidence="2" key="2">
    <citation type="submission" date="2020-03" db="EMBL/GenBank/DDBJ databases">
        <authorList>
            <person name="Fu F.-F."/>
            <person name="Chen J."/>
        </authorList>
    </citation>
    <scope>NUCLEOTIDE SEQUENCE</scope>
    <source>
        <strain evidence="2">Lc1</strain>
    </source>
</reference>
<organism evidence="2 3">
    <name type="scientific">Colletotrichum gloeosporioides</name>
    <name type="common">Anthracnose fungus</name>
    <name type="synonym">Glomerella cingulata</name>
    <dbReference type="NCBI Taxonomy" id="474922"/>
    <lineage>
        <taxon>Eukaryota</taxon>
        <taxon>Fungi</taxon>
        <taxon>Dikarya</taxon>
        <taxon>Ascomycota</taxon>
        <taxon>Pezizomycotina</taxon>
        <taxon>Sordariomycetes</taxon>
        <taxon>Hypocreomycetidae</taxon>
        <taxon>Glomerellales</taxon>
        <taxon>Glomerellaceae</taxon>
        <taxon>Colletotrichum</taxon>
        <taxon>Colletotrichum gloeosporioides species complex</taxon>
    </lineage>
</organism>
<comment type="caution">
    <text evidence="2">The sequence shown here is derived from an EMBL/GenBank/DDBJ whole genome shotgun (WGS) entry which is preliminary data.</text>
</comment>
<protein>
    <submittedName>
        <fullName evidence="2">Vegetative incompatibility protein HET-E-1</fullName>
    </submittedName>
</protein>
<name>A0A8H4C7V5_COLGL</name>
<evidence type="ECO:0000313" key="3">
    <source>
        <dbReference type="Proteomes" id="UP000613401"/>
    </source>
</evidence>
<dbReference type="PANTHER" id="PTHR10622">
    <property type="entry name" value="HET DOMAIN-CONTAINING PROTEIN"/>
    <property type="match status" value="1"/>
</dbReference>
<gene>
    <name evidence="2" type="ORF">GCG54_00010674</name>
</gene>
<evidence type="ECO:0000313" key="2">
    <source>
        <dbReference type="EMBL" id="KAF3799001.1"/>
    </source>
</evidence>
<sequence>MRLINTNTLELEDFASNDLIPPYAILSHTWGDGEVTFHDWQDGEARVKKKGFYKIQSTCRQAAHDGYLHAWVDTNCIDKSSSAELSEAINSMFAWYENAAVCYVYMPDVIQLPTKGYGIYFQESRWFTRGWTLQELIAPRNIVFYGRDWEMLGTKTGLATTISKRITKIPRECLLNERPLSSFSTAQIMSWASSRVTTRPEDQAYCLLGLFGVNMPLLYGEGSKAFVRLQEEIIKISDDQSIFACDMEALAMSAPMATSPHLFSGSSQVERRAPAASHTTTLPPFYSMTNAGLSISLPLVDTLSPHFVLGKISCRLPGDGGGPILLPLSSHVSDYRHQYTRVSVPSAWIAMFCDSIKKLLPLYEESSDFPENWAVDFDPEEMTNIMITMPKQAEQIYLHRRVFSSLRRMGAKVFYLIVFPRGLSGYRLYAADPPEALEERTSMMAMVGKSDADEVGRGLLIFKKRGSGREGGQYVAVYLETGLDEDLPLEEQFYGWRRRCRVFPNWNIHDTLRDVKPFGDEFLGERGRASWVGDFLVTHMPGTSTVLVAEIIFDMNRFRNMRGRKGSISETNDSQQYSMMLRDSEGSDIDLYGRTGSVVGA</sequence>
<dbReference type="PANTHER" id="PTHR10622:SF10">
    <property type="entry name" value="HET DOMAIN-CONTAINING PROTEIN"/>
    <property type="match status" value="1"/>
</dbReference>